<gene>
    <name evidence="1" type="ORF">NPIL_105601</name>
</gene>
<keyword evidence="2" id="KW-1185">Reference proteome</keyword>
<sequence length="84" mass="9730">MQVFFPKCSTEVRDALVAEYVIDDIRDEEKRVATVFIDTKYLKASHFSTIKFETSRHTSIFTKSVRTSILEADAPKEIAEYPMH</sequence>
<reference evidence="1" key="1">
    <citation type="submission" date="2020-08" db="EMBL/GenBank/DDBJ databases">
        <title>Multicomponent nature underlies the extraordinary mechanical properties of spider dragline silk.</title>
        <authorList>
            <person name="Kono N."/>
            <person name="Nakamura H."/>
            <person name="Mori M."/>
            <person name="Yoshida Y."/>
            <person name="Ohtoshi R."/>
            <person name="Malay A.D."/>
            <person name="Moran D.A.P."/>
            <person name="Tomita M."/>
            <person name="Numata K."/>
            <person name="Arakawa K."/>
        </authorList>
    </citation>
    <scope>NUCLEOTIDE SEQUENCE</scope>
</reference>
<dbReference type="AlphaFoldDB" id="A0A8X6NI01"/>
<dbReference type="EMBL" id="BMAW01009516">
    <property type="protein sequence ID" value="GFT14161.1"/>
    <property type="molecule type" value="Genomic_DNA"/>
</dbReference>
<accession>A0A8X6NI01</accession>
<proteinExistence type="predicted"/>
<evidence type="ECO:0000313" key="1">
    <source>
        <dbReference type="EMBL" id="GFT14161.1"/>
    </source>
</evidence>
<organism evidence="1 2">
    <name type="scientific">Nephila pilipes</name>
    <name type="common">Giant wood spider</name>
    <name type="synonym">Nephila maculata</name>
    <dbReference type="NCBI Taxonomy" id="299642"/>
    <lineage>
        <taxon>Eukaryota</taxon>
        <taxon>Metazoa</taxon>
        <taxon>Ecdysozoa</taxon>
        <taxon>Arthropoda</taxon>
        <taxon>Chelicerata</taxon>
        <taxon>Arachnida</taxon>
        <taxon>Araneae</taxon>
        <taxon>Araneomorphae</taxon>
        <taxon>Entelegynae</taxon>
        <taxon>Araneoidea</taxon>
        <taxon>Nephilidae</taxon>
        <taxon>Nephila</taxon>
    </lineage>
</organism>
<comment type="caution">
    <text evidence="1">The sequence shown here is derived from an EMBL/GenBank/DDBJ whole genome shotgun (WGS) entry which is preliminary data.</text>
</comment>
<protein>
    <submittedName>
        <fullName evidence="1">Uncharacterized protein</fullName>
    </submittedName>
</protein>
<dbReference type="Proteomes" id="UP000887013">
    <property type="component" value="Unassembled WGS sequence"/>
</dbReference>
<evidence type="ECO:0000313" key="2">
    <source>
        <dbReference type="Proteomes" id="UP000887013"/>
    </source>
</evidence>
<name>A0A8X6NI01_NEPPI</name>